<keyword evidence="2" id="KW-1185">Reference proteome</keyword>
<dbReference type="EMBL" id="CP001736">
    <property type="protein sequence ID" value="ADB34411.1"/>
    <property type="molecule type" value="Genomic_DNA"/>
</dbReference>
<reference evidence="2" key="1">
    <citation type="submission" date="2009-09" db="EMBL/GenBank/DDBJ databases">
        <title>The complete genome of Kribbella flavida DSM 17836.</title>
        <authorList>
            <consortium name="US DOE Joint Genome Institute (JGI-PGF)"/>
            <person name="Lucas S."/>
            <person name="Copeland A."/>
            <person name="Lapidus A."/>
            <person name="Glavina del Rio T."/>
            <person name="Dalin E."/>
            <person name="Tice H."/>
            <person name="Bruce D."/>
            <person name="Goodwin L."/>
            <person name="Pitluck S."/>
            <person name="Kyrpides N."/>
            <person name="Mavromatis K."/>
            <person name="Ivanova N."/>
            <person name="Saunders E."/>
            <person name="Brettin T."/>
            <person name="Detter J.C."/>
            <person name="Han C."/>
            <person name="Larimer F."/>
            <person name="Land M."/>
            <person name="Hauser L."/>
            <person name="Markowitz V."/>
            <person name="Cheng J.-F."/>
            <person name="Hugenholtz P."/>
            <person name="Woyke T."/>
            <person name="Wu D."/>
            <person name="Pukall R."/>
            <person name="Klenk H.-P."/>
            <person name="Eisen J.A."/>
        </authorList>
    </citation>
    <scope>NUCLEOTIDE SEQUENCE [LARGE SCALE GENOMIC DNA]</scope>
    <source>
        <strain evidence="2">DSM 17836 / JCM 10339 / NBRC 14399</strain>
    </source>
</reference>
<dbReference type="STRING" id="479435.Kfla_5398"/>
<gene>
    <name evidence="1" type="ordered locus">Kfla_5398</name>
</gene>
<dbReference type="OrthoDB" id="4485313at2"/>
<evidence type="ECO:0000313" key="2">
    <source>
        <dbReference type="Proteomes" id="UP000007967"/>
    </source>
</evidence>
<dbReference type="Proteomes" id="UP000007967">
    <property type="component" value="Chromosome"/>
</dbReference>
<protein>
    <submittedName>
        <fullName evidence="1">Uncharacterized protein</fullName>
    </submittedName>
</protein>
<dbReference type="AlphaFoldDB" id="D2PM43"/>
<proteinExistence type="predicted"/>
<name>D2PM43_KRIFD</name>
<accession>D2PM43</accession>
<organism evidence="1 2">
    <name type="scientific">Kribbella flavida (strain DSM 17836 / JCM 10339 / NBRC 14399)</name>
    <dbReference type="NCBI Taxonomy" id="479435"/>
    <lineage>
        <taxon>Bacteria</taxon>
        <taxon>Bacillati</taxon>
        <taxon>Actinomycetota</taxon>
        <taxon>Actinomycetes</taxon>
        <taxon>Propionibacteriales</taxon>
        <taxon>Kribbellaceae</taxon>
        <taxon>Kribbella</taxon>
    </lineage>
</organism>
<dbReference type="RefSeq" id="WP_012922965.1">
    <property type="nucleotide sequence ID" value="NC_013729.1"/>
</dbReference>
<sequence>MSSGRVVVDEPAWVHYGQLYVESREDYSDLGECFGGQQNGLCGAAVDGKLFLITGLHTGKVGFTVEVHDDAPPVDDQWEEIVEASFKPEGDAVLVTWGGEQRWRLGLASIDHRVRYCGWGMDAGHQADSGSNDDDAPVDRYLLQFWPAAPTPDRVVKQTGAYAAYWHAVASPQPPPTAQVG</sequence>
<evidence type="ECO:0000313" key="1">
    <source>
        <dbReference type="EMBL" id="ADB34411.1"/>
    </source>
</evidence>
<dbReference type="KEGG" id="kfl:Kfla_5398"/>
<reference evidence="1 2" key="2">
    <citation type="journal article" date="2010" name="Stand. Genomic Sci.">
        <title>Complete genome sequence of Kribbella flavida type strain (IFO 14399).</title>
        <authorList>
            <person name="Pukall R."/>
            <person name="Lapidus A."/>
            <person name="Glavina Del Rio T."/>
            <person name="Copeland A."/>
            <person name="Tice H."/>
            <person name="Cheng J.-F."/>
            <person name="Lucas S."/>
            <person name="Chen F."/>
            <person name="Nolan M."/>
            <person name="LaButti K."/>
            <person name="Pati A."/>
            <person name="Ivanova N."/>
            <person name="Mavrommatis K."/>
            <person name="Mikhailova N."/>
            <person name="Pitluck S."/>
            <person name="Bruce D."/>
            <person name="Goodwin L."/>
            <person name="Land M."/>
            <person name="Hauser L."/>
            <person name="Chang Y.-J."/>
            <person name="Jeffries C.D."/>
            <person name="Chen A."/>
            <person name="Palaniappan K."/>
            <person name="Chain P."/>
            <person name="Rohde M."/>
            <person name="Goeker M."/>
            <person name="Bristow J."/>
            <person name="Eisen J.A."/>
            <person name="Markowitz V."/>
            <person name="Hugenholtz P."/>
            <person name="Kyrpides N.C."/>
            <person name="Klenk H.-P."/>
            <person name="Brettin T."/>
        </authorList>
    </citation>
    <scope>NUCLEOTIDE SEQUENCE [LARGE SCALE GENOMIC DNA]</scope>
    <source>
        <strain evidence="2">DSM 17836 / JCM 10339 / NBRC 14399</strain>
    </source>
</reference>
<dbReference type="HOGENOM" id="CLU_096818_1_0_11"/>
<dbReference type="eggNOG" id="ENOG502ZFB5">
    <property type="taxonomic scope" value="Bacteria"/>
</dbReference>